<protein>
    <submittedName>
        <fullName evidence="2">Uncharacterized protein</fullName>
    </submittedName>
</protein>
<dbReference type="EMBL" id="BMMS01000031">
    <property type="protein sequence ID" value="GGO96863.1"/>
    <property type="molecule type" value="Genomic_DNA"/>
</dbReference>
<sequence length="286" mass="30984">MVRTRLTRTATEALRREVPCTVAILVGEDDFTTMRRYRTFAFTDYEHYLAHIEDLLRALRSRGMHVRAAVFDPAEFADYCAAEAMEPDAPISRARYAADSAGPGAAVHYQGESIDQLVRAVLHGAERRATWERATRALDTSQSGPAALDRVTAAVATLIERAGPGIHHLVCSASVHGVPLIAVLHAESEDGPVQVREEDALLFCAVLAAGTATDGGGGAVLRTRTGPGSRDTVRGWILRDGTLQPLNEAEVFNAYCTDHRTGEPIAPEHGVDYRSGFPLTEREGHS</sequence>
<name>A0A918E1Q0_9ACTN</name>
<gene>
    <name evidence="2" type="ORF">GCM10012280_57320</name>
</gene>
<evidence type="ECO:0000313" key="3">
    <source>
        <dbReference type="Proteomes" id="UP000641932"/>
    </source>
</evidence>
<evidence type="ECO:0000313" key="2">
    <source>
        <dbReference type="EMBL" id="GGO96863.1"/>
    </source>
</evidence>
<reference evidence="2" key="1">
    <citation type="journal article" date="2014" name="Int. J. Syst. Evol. Microbiol.">
        <title>Complete genome sequence of Corynebacterium casei LMG S-19264T (=DSM 44701T), isolated from a smear-ripened cheese.</title>
        <authorList>
            <consortium name="US DOE Joint Genome Institute (JGI-PGF)"/>
            <person name="Walter F."/>
            <person name="Albersmeier A."/>
            <person name="Kalinowski J."/>
            <person name="Ruckert C."/>
        </authorList>
    </citation>
    <scope>NUCLEOTIDE SEQUENCE</scope>
    <source>
        <strain evidence="2">CGMCC 4.7201</strain>
    </source>
</reference>
<dbReference type="Proteomes" id="UP000641932">
    <property type="component" value="Unassembled WGS sequence"/>
</dbReference>
<evidence type="ECO:0000256" key="1">
    <source>
        <dbReference type="SAM" id="MobiDB-lite"/>
    </source>
</evidence>
<proteinExistence type="predicted"/>
<keyword evidence="3" id="KW-1185">Reference proteome</keyword>
<accession>A0A918E1Q0</accession>
<organism evidence="2 3">
    <name type="scientific">Wenjunlia tyrosinilytica</name>
    <dbReference type="NCBI Taxonomy" id="1544741"/>
    <lineage>
        <taxon>Bacteria</taxon>
        <taxon>Bacillati</taxon>
        <taxon>Actinomycetota</taxon>
        <taxon>Actinomycetes</taxon>
        <taxon>Kitasatosporales</taxon>
        <taxon>Streptomycetaceae</taxon>
        <taxon>Wenjunlia</taxon>
    </lineage>
</organism>
<comment type="caution">
    <text evidence="2">The sequence shown here is derived from an EMBL/GenBank/DDBJ whole genome shotgun (WGS) entry which is preliminary data.</text>
</comment>
<feature type="region of interest" description="Disordered" evidence="1">
    <location>
        <begin position="266"/>
        <end position="286"/>
    </location>
</feature>
<reference evidence="2" key="2">
    <citation type="submission" date="2020-09" db="EMBL/GenBank/DDBJ databases">
        <authorList>
            <person name="Sun Q."/>
            <person name="Zhou Y."/>
        </authorList>
    </citation>
    <scope>NUCLEOTIDE SEQUENCE</scope>
    <source>
        <strain evidence="2">CGMCC 4.7201</strain>
    </source>
</reference>
<dbReference type="AlphaFoldDB" id="A0A918E1Q0"/>
<dbReference type="RefSeq" id="WP_189134729.1">
    <property type="nucleotide sequence ID" value="NZ_BMMS01000031.1"/>
</dbReference>